<feature type="compositionally biased region" description="Basic and acidic residues" evidence="1">
    <location>
        <begin position="34"/>
        <end position="51"/>
    </location>
</feature>
<feature type="compositionally biased region" description="Polar residues" evidence="1">
    <location>
        <begin position="247"/>
        <end position="263"/>
    </location>
</feature>
<feature type="compositionally biased region" description="Basic and acidic residues" evidence="1">
    <location>
        <begin position="278"/>
        <end position="292"/>
    </location>
</feature>
<evidence type="ECO:0000313" key="3">
    <source>
        <dbReference type="Proteomes" id="UP000816034"/>
    </source>
</evidence>
<feature type="region of interest" description="Disordered" evidence="1">
    <location>
        <begin position="1"/>
        <end position="182"/>
    </location>
</feature>
<dbReference type="EMBL" id="PYSW02000016">
    <property type="protein sequence ID" value="KAG2386217.1"/>
    <property type="molecule type" value="Genomic_DNA"/>
</dbReference>
<dbReference type="RefSeq" id="XP_044550209.1">
    <property type="nucleotide sequence ID" value="XM_044692105.1"/>
</dbReference>
<evidence type="ECO:0000256" key="1">
    <source>
        <dbReference type="SAM" id="MobiDB-lite"/>
    </source>
</evidence>
<gene>
    <name evidence="2" type="ORF">C9374_002663</name>
</gene>
<feature type="compositionally biased region" description="Polar residues" evidence="1">
    <location>
        <begin position="52"/>
        <end position="67"/>
    </location>
</feature>
<evidence type="ECO:0000313" key="2">
    <source>
        <dbReference type="EMBL" id="KAG2386217.1"/>
    </source>
</evidence>
<feature type="region of interest" description="Disordered" evidence="1">
    <location>
        <begin position="247"/>
        <end position="377"/>
    </location>
</feature>
<accession>A0AA88KQ99</accession>
<feature type="compositionally biased region" description="Low complexity" evidence="1">
    <location>
        <begin position="334"/>
        <end position="353"/>
    </location>
</feature>
<protein>
    <submittedName>
        <fullName evidence="2">Uncharacterized protein</fullName>
    </submittedName>
</protein>
<feature type="region of interest" description="Disordered" evidence="1">
    <location>
        <begin position="431"/>
        <end position="505"/>
    </location>
</feature>
<dbReference type="GeneID" id="68095118"/>
<comment type="caution">
    <text evidence="2">The sequence shown here is derived from an EMBL/GenBank/DDBJ whole genome shotgun (WGS) entry which is preliminary data.</text>
</comment>
<feature type="compositionally biased region" description="Polar residues" evidence="1">
    <location>
        <begin position="362"/>
        <end position="373"/>
    </location>
</feature>
<feature type="compositionally biased region" description="Low complexity" evidence="1">
    <location>
        <begin position="88"/>
        <end position="122"/>
    </location>
</feature>
<dbReference type="AlphaFoldDB" id="A0AA88KQ99"/>
<feature type="compositionally biased region" description="Polar residues" evidence="1">
    <location>
        <begin position="1"/>
        <end position="10"/>
    </location>
</feature>
<reference evidence="2 3" key="1">
    <citation type="journal article" date="2018" name="BMC Genomics">
        <title>The genome of Naegleria lovaniensis, the basis for a comparative approach to unravel pathogenicity factors of the human pathogenic amoeba N. fowleri.</title>
        <authorList>
            <person name="Liechti N."/>
            <person name="Schurch N."/>
            <person name="Bruggmann R."/>
            <person name="Wittwer M."/>
        </authorList>
    </citation>
    <scope>NUCLEOTIDE SEQUENCE [LARGE SCALE GENOMIC DNA]</scope>
    <source>
        <strain evidence="2 3">ATCC 30569</strain>
    </source>
</reference>
<name>A0AA88KQ99_NAELO</name>
<proteinExistence type="predicted"/>
<feature type="compositionally biased region" description="Basic residues" evidence="1">
    <location>
        <begin position="68"/>
        <end position="77"/>
    </location>
</feature>
<dbReference type="Proteomes" id="UP000816034">
    <property type="component" value="Unassembled WGS sequence"/>
</dbReference>
<sequence>MQPRSATSLSEQEENNDYPSTSVVTDHCASHVNGADHHHDGNKKLKSRNDENSTVEISLDAPSTSKRSSLKQRHQHKNGNNNGRGGNHHSASSSSLSSADEASSNTPTNETTNSSSSSSISSADKEEEEQLEKDEYSASSSSKSLERQQFVSSNNNNNNNETAISKEQEQPSFHSSRKTKPSLTEIDSMVDANSQINAWCDFCNKEVKSWRHHEKTRLHQSNMWNNNKRLRPTPPNFKFIHVDQFQTQNNSANHTKPNKVSSSSDEDNDLHTTSSNLKHKEGKSARSHEDKTNGSNNKNHHTKPTKQLSEGTKKNNKKTKKGNSSQNAKSNDHSANSKSNNSTNSLPNNDSSSHYTNDDLLQPSQSVSTTSSLVMPERPSLSYTMNVNFSSDQKTRHTFLSATPQQQQEMFEKSETGIALLGHLRKIRNSNYPERSDIDTQGNRSNPYNPNNTRGFSQSIPPESTRPPSHGAQYGNVAKPSTSNSEPVTIQFVNHFNSTKSKKKK</sequence>
<feature type="compositionally biased region" description="Polar residues" evidence="1">
    <location>
        <begin position="431"/>
        <end position="462"/>
    </location>
</feature>
<keyword evidence="3" id="KW-1185">Reference proteome</keyword>
<organism evidence="2 3">
    <name type="scientific">Naegleria lovaniensis</name>
    <name type="common">Amoeba</name>
    <dbReference type="NCBI Taxonomy" id="51637"/>
    <lineage>
        <taxon>Eukaryota</taxon>
        <taxon>Discoba</taxon>
        <taxon>Heterolobosea</taxon>
        <taxon>Tetramitia</taxon>
        <taxon>Eutetramitia</taxon>
        <taxon>Vahlkampfiidae</taxon>
        <taxon>Naegleria</taxon>
    </lineage>
</organism>
<feature type="compositionally biased region" description="Polar residues" evidence="1">
    <location>
        <begin position="479"/>
        <end position="499"/>
    </location>
</feature>